<dbReference type="InterPro" id="IPR028250">
    <property type="entry name" value="DsbDN"/>
</dbReference>
<feature type="transmembrane region" description="Helical" evidence="7">
    <location>
        <begin position="427"/>
        <end position="446"/>
    </location>
</feature>
<feature type="transmembrane region" description="Helical" evidence="7">
    <location>
        <begin position="403"/>
        <end position="421"/>
    </location>
</feature>
<keyword evidence="2" id="KW-1003">Cell membrane</keyword>
<evidence type="ECO:0000256" key="8">
    <source>
        <dbReference type="SAM" id="SignalP"/>
    </source>
</evidence>
<accession>A0A1X7AFE5</accession>
<dbReference type="Pfam" id="PF02683">
    <property type="entry name" value="DsbD_TM"/>
    <property type="match status" value="1"/>
</dbReference>
<evidence type="ECO:0000256" key="6">
    <source>
        <dbReference type="ARBA" id="ARBA00023136"/>
    </source>
</evidence>
<feature type="transmembrane region" description="Helical" evidence="7">
    <location>
        <begin position="280"/>
        <end position="304"/>
    </location>
</feature>
<keyword evidence="11" id="KW-1185">Reference proteome</keyword>
<keyword evidence="5 7" id="KW-1133">Transmembrane helix</keyword>
<dbReference type="Pfam" id="PF11412">
    <property type="entry name" value="DsbD_N"/>
    <property type="match status" value="1"/>
</dbReference>
<feature type="domain" description="Thioredoxin" evidence="9">
    <location>
        <begin position="483"/>
        <end position="619"/>
    </location>
</feature>
<dbReference type="GO" id="GO:0047134">
    <property type="term" value="F:protein-disulfide reductase [NAD(P)H] activity"/>
    <property type="evidence" value="ECO:0007669"/>
    <property type="project" value="UniProtKB-EC"/>
</dbReference>
<dbReference type="EC" id="1.8.1.8" evidence="10"/>
<sequence length="621" mass="66492">MHLNTRLFFPAFSILLAFLLCFSAQSQAISFNSLLNGDNQKAEFLPVDEAFQVSGEILGGDLIVKFAVTPEHYLYRHMLSFQPADSAITSLGAPLFPEGITKYDQFMREDVETYPTDMEVTLPINSTEELPEIIVSFQGCADAGLCYPPTSVNIIPITTGAEAASLSNPSSTSALTEASVSDQPIAEDSFLASLINGASLGKALLLFYLGGLALTFTPCVLPMIPIVSSLVANAQGSRRHRVTLTLFYVLAMAMTYAIAGMLMGYFGASLNLQARLQSPWLLIPFAILFVILALSMFGLFELQLPEKLRDKLSKADQQTSQKRKGTITGAILAGIFSTLLVSPCVSAPLAGALVYISSTGDVAIGGLTLFVLGLGMGTPLLIVGIGGASLLPKAGPWMNGIKSAFGVLMLGVAVWLLERIIPESATLLLWGALATGCAVYLGALNFTQKAGWAAFRQVIGVLLLVYGVCLLVGGIQGHSDPLRPLGEPATSQAGIPYSDTGFTTLTTSQQLEAALQQAARQGKPTFIDFYADWCISCKVFEREVLALPEVQKALAPFSKIKLDITDNSADHQAILSRYKLFGPPAYLFYSKTGQELDFLHRQGEISAETLLTLLKKSSSAP</sequence>
<dbReference type="PANTHER" id="PTHR32234:SF0">
    <property type="entry name" value="THIOL:DISULFIDE INTERCHANGE PROTEIN DSBD"/>
    <property type="match status" value="1"/>
</dbReference>
<dbReference type="RefSeq" id="WP_087106710.1">
    <property type="nucleotide sequence ID" value="NZ_CBCSCN010000004.1"/>
</dbReference>
<proteinExistence type="predicted"/>
<dbReference type="InterPro" id="IPR003834">
    <property type="entry name" value="Cyt_c_assmbl_TM_dom"/>
</dbReference>
<feature type="transmembrane region" description="Helical" evidence="7">
    <location>
        <begin position="458"/>
        <end position="475"/>
    </location>
</feature>
<dbReference type="GO" id="GO:0017004">
    <property type="term" value="P:cytochrome complex assembly"/>
    <property type="evidence" value="ECO:0007669"/>
    <property type="project" value="UniProtKB-KW"/>
</dbReference>
<feature type="transmembrane region" description="Helical" evidence="7">
    <location>
        <begin position="325"/>
        <end position="356"/>
    </location>
</feature>
<dbReference type="Gene3D" id="3.40.30.10">
    <property type="entry name" value="Glutaredoxin"/>
    <property type="match status" value="1"/>
</dbReference>
<feature type="transmembrane region" description="Helical" evidence="7">
    <location>
        <begin position="205"/>
        <end position="232"/>
    </location>
</feature>
<dbReference type="AlphaFoldDB" id="A0A1X7AFE5"/>
<comment type="subcellular location">
    <subcellularLocation>
        <location evidence="1">Cell membrane</location>
        <topology evidence="1">Multi-pass membrane protein</topology>
    </subcellularLocation>
</comment>
<evidence type="ECO:0000256" key="2">
    <source>
        <dbReference type="ARBA" id="ARBA00022475"/>
    </source>
</evidence>
<feature type="transmembrane region" description="Helical" evidence="7">
    <location>
        <begin position="244"/>
        <end position="268"/>
    </location>
</feature>
<dbReference type="Pfam" id="PF13899">
    <property type="entry name" value="Thioredoxin_7"/>
    <property type="match status" value="1"/>
</dbReference>
<reference evidence="10 11" key="1">
    <citation type="submission" date="2017-03" db="EMBL/GenBank/DDBJ databases">
        <authorList>
            <person name="Afonso C.L."/>
            <person name="Miller P.J."/>
            <person name="Scott M.A."/>
            <person name="Spackman E."/>
            <person name="Goraichik I."/>
            <person name="Dimitrov K.M."/>
            <person name="Suarez D.L."/>
            <person name="Swayne D.E."/>
        </authorList>
    </citation>
    <scope>NUCLEOTIDE SEQUENCE [LARGE SCALE GENOMIC DNA]</scope>
    <source>
        <strain evidence="10">SB41UT1</strain>
    </source>
</reference>
<dbReference type="GO" id="GO:0005886">
    <property type="term" value="C:plasma membrane"/>
    <property type="evidence" value="ECO:0007669"/>
    <property type="project" value="UniProtKB-SubCell"/>
</dbReference>
<feature type="chain" id="PRO_5012959553" evidence="8">
    <location>
        <begin position="29"/>
        <end position="621"/>
    </location>
</feature>
<keyword evidence="10" id="KW-0560">Oxidoreductase</keyword>
<dbReference type="OrthoDB" id="9811036at2"/>
<protein>
    <submittedName>
        <fullName evidence="10">Thiol:disulfide interchange protein DsbD</fullName>
        <ecNumber evidence="10">1.8.1.8</ecNumber>
    </submittedName>
</protein>
<keyword evidence="8" id="KW-0732">Signal</keyword>
<evidence type="ECO:0000256" key="3">
    <source>
        <dbReference type="ARBA" id="ARBA00022692"/>
    </source>
</evidence>
<evidence type="ECO:0000256" key="7">
    <source>
        <dbReference type="SAM" id="Phobius"/>
    </source>
</evidence>
<dbReference type="InterPro" id="IPR035671">
    <property type="entry name" value="DsbD_gamma"/>
</dbReference>
<dbReference type="NCBIfam" id="NF001419">
    <property type="entry name" value="PRK00293.1"/>
    <property type="match status" value="1"/>
</dbReference>
<dbReference type="Proteomes" id="UP000196573">
    <property type="component" value="Unassembled WGS sequence"/>
</dbReference>
<dbReference type="InterPro" id="IPR036249">
    <property type="entry name" value="Thioredoxin-like_sf"/>
</dbReference>
<dbReference type="CDD" id="cd02953">
    <property type="entry name" value="DsbDgamma"/>
    <property type="match status" value="1"/>
</dbReference>
<dbReference type="SUPFAM" id="SSF52833">
    <property type="entry name" value="Thioredoxin-like"/>
    <property type="match status" value="1"/>
</dbReference>
<keyword evidence="6 7" id="KW-0472">Membrane</keyword>
<keyword evidence="4" id="KW-0201">Cytochrome c-type biogenesis</keyword>
<dbReference type="PANTHER" id="PTHR32234">
    <property type="entry name" value="THIOL:DISULFIDE INTERCHANGE PROTEIN DSBD"/>
    <property type="match status" value="1"/>
</dbReference>
<feature type="transmembrane region" description="Helical" evidence="7">
    <location>
        <begin position="362"/>
        <end position="391"/>
    </location>
</feature>
<evidence type="ECO:0000313" key="11">
    <source>
        <dbReference type="Proteomes" id="UP000196573"/>
    </source>
</evidence>
<dbReference type="Gene3D" id="2.60.40.1250">
    <property type="entry name" value="Thiol:disulfide interchange protein DsbD, N-terminal domain"/>
    <property type="match status" value="1"/>
</dbReference>
<gene>
    <name evidence="10" type="primary">dsbD</name>
    <name evidence="10" type="ORF">EHSB41UT_00597</name>
</gene>
<dbReference type="EMBL" id="FWPT01000001">
    <property type="protein sequence ID" value="SMA36113.1"/>
    <property type="molecule type" value="Genomic_DNA"/>
</dbReference>
<dbReference type="GO" id="GO:0045454">
    <property type="term" value="P:cell redox homeostasis"/>
    <property type="evidence" value="ECO:0007669"/>
    <property type="project" value="TreeGrafter"/>
</dbReference>
<dbReference type="SUPFAM" id="SSF74863">
    <property type="entry name" value="Thiol:disulfide interchange protein DsbD, N-terminal domain (DsbD-alpha)"/>
    <property type="match status" value="1"/>
</dbReference>
<dbReference type="InterPro" id="IPR013766">
    <property type="entry name" value="Thioredoxin_domain"/>
</dbReference>
<evidence type="ECO:0000256" key="1">
    <source>
        <dbReference type="ARBA" id="ARBA00004651"/>
    </source>
</evidence>
<dbReference type="InterPro" id="IPR036929">
    <property type="entry name" value="DsbDN_sf"/>
</dbReference>
<evidence type="ECO:0000313" key="10">
    <source>
        <dbReference type="EMBL" id="SMA36113.1"/>
    </source>
</evidence>
<keyword evidence="3 7" id="KW-0812">Transmembrane</keyword>
<organism evidence="10 11">
    <name type="scientific">Parendozoicomonas haliclonae</name>
    <dbReference type="NCBI Taxonomy" id="1960125"/>
    <lineage>
        <taxon>Bacteria</taxon>
        <taxon>Pseudomonadati</taxon>
        <taxon>Pseudomonadota</taxon>
        <taxon>Gammaproteobacteria</taxon>
        <taxon>Oceanospirillales</taxon>
        <taxon>Endozoicomonadaceae</taxon>
        <taxon>Parendozoicomonas</taxon>
    </lineage>
</organism>
<evidence type="ECO:0000256" key="4">
    <source>
        <dbReference type="ARBA" id="ARBA00022748"/>
    </source>
</evidence>
<evidence type="ECO:0000259" key="9">
    <source>
        <dbReference type="PROSITE" id="PS51352"/>
    </source>
</evidence>
<feature type="signal peptide" evidence="8">
    <location>
        <begin position="1"/>
        <end position="28"/>
    </location>
</feature>
<dbReference type="PROSITE" id="PS51352">
    <property type="entry name" value="THIOREDOXIN_2"/>
    <property type="match status" value="1"/>
</dbReference>
<name>A0A1X7AFE5_9GAMM</name>
<evidence type="ECO:0000256" key="5">
    <source>
        <dbReference type="ARBA" id="ARBA00022989"/>
    </source>
</evidence>